<dbReference type="EMBL" id="JXYA01000070">
    <property type="protein sequence ID" value="KJZ05485.1"/>
    <property type="molecule type" value="Genomic_DNA"/>
</dbReference>
<keyword evidence="3" id="KW-1185">Reference proteome</keyword>
<feature type="transmembrane region" description="Helical" evidence="1">
    <location>
        <begin position="15"/>
        <end position="35"/>
    </location>
</feature>
<gene>
    <name evidence="2" type="ORF">TW77_22530</name>
</gene>
<accession>A0A0F4QDX9</accession>
<evidence type="ECO:0000313" key="2">
    <source>
        <dbReference type="EMBL" id="KJZ05485.1"/>
    </source>
</evidence>
<dbReference type="RefSeq" id="WP_046007216.1">
    <property type="nucleotide sequence ID" value="NZ_JXYA01000070.1"/>
</dbReference>
<keyword evidence="1" id="KW-1133">Transmembrane helix</keyword>
<feature type="non-terminal residue" evidence="2">
    <location>
        <position position="1"/>
    </location>
</feature>
<organism evidence="2 3">
    <name type="scientific">Pseudoalteromonas rubra</name>
    <dbReference type="NCBI Taxonomy" id="43658"/>
    <lineage>
        <taxon>Bacteria</taxon>
        <taxon>Pseudomonadati</taxon>
        <taxon>Pseudomonadota</taxon>
        <taxon>Gammaproteobacteria</taxon>
        <taxon>Alteromonadales</taxon>
        <taxon>Pseudoalteromonadaceae</taxon>
        <taxon>Pseudoalteromonas</taxon>
    </lineage>
</organism>
<evidence type="ECO:0000256" key="1">
    <source>
        <dbReference type="SAM" id="Phobius"/>
    </source>
</evidence>
<keyword evidence="1" id="KW-0472">Membrane</keyword>
<sequence>DPAVPMDEFNKKIRIKYVTAVLGFSIMLLLSWFYYGETQDMKGISIIIAMTVGALTILYMGMNIRLLAQNHEQNNRNDINKYTFDMLSKWHEDSLIAANQTVKVFWDENCSKDEAEILKLINEKETVYIAIIKVLNYFELLALMSKNDTVSTKIVHDYFGEAYEQYYIRFMPLIRSIRAKYKSNKILREYVDFTESLT</sequence>
<proteinExistence type="predicted"/>
<evidence type="ECO:0008006" key="4">
    <source>
        <dbReference type="Google" id="ProtNLM"/>
    </source>
</evidence>
<dbReference type="Proteomes" id="UP000033452">
    <property type="component" value="Unassembled WGS sequence"/>
</dbReference>
<keyword evidence="1" id="KW-0812">Transmembrane</keyword>
<name>A0A0F4QDX9_9GAMM</name>
<evidence type="ECO:0000313" key="3">
    <source>
        <dbReference type="Proteomes" id="UP000033452"/>
    </source>
</evidence>
<protein>
    <recommendedName>
        <fullName evidence="4">DUF4760 domain-containing protein</fullName>
    </recommendedName>
</protein>
<dbReference type="AlphaFoldDB" id="A0A0F4QDX9"/>
<dbReference type="Pfam" id="PF15956">
    <property type="entry name" value="DUF4760"/>
    <property type="match status" value="1"/>
</dbReference>
<dbReference type="PATRIC" id="fig|43658.5.peg.4756"/>
<feature type="transmembrane region" description="Helical" evidence="1">
    <location>
        <begin position="41"/>
        <end position="61"/>
    </location>
</feature>
<comment type="caution">
    <text evidence="2">The sequence shown here is derived from an EMBL/GenBank/DDBJ whole genome shotgun (WGS) entry which is preliminary data.</text>
</comment>
<reference evidence="2 3" key="1">
    <citation type="journal article" date="2015" name="BMC Genomics">
        <title>Genome mining reveals unlocked bioactive potential of marine Gram-negative bacteria.</title>
        <authorList>
            <person name="Machado H."/>
            <person name="Sonnenschein E.C."/>
            <person name="Melchiorsen J."/>
            <person name="Gram L."/>
        </authorList>
    </citation>
    <scope>NUCLEOTIDE SEQUENCE [LARGE SCALE GENOMIC DNA]</scope>
    <source>
        <strain evidence="2 3">S2471</strain>
    </source>
</reference>
<dbReference type="InterPro" id="IPR031876">
    <property type="entry name" value="DUF4760"/>
</dbReference>